<sequence>MFPLDFNKPDVANTIASCTHFQRFRRSVIMSA</sequence>
<proteinExistence type="predicted"/>
<protein>
    <submittedName>
        <fullName evidence="1">Uncharacterized protein</fullName>
    </submittedName>
</protein>
<reference evidence="1" key="1">
    <citation type="journal article" date="2019" name="BMC Genomics">
        <title>A new reference genome for Sorghum bicolor reveals high levels of sequence similarity between sweet and grain genotypes: implications for the genetics of sugar metabolism.</title>
        <authorList>
            <person name="Cooper E.A."/>
            <person name="Brenton Z.W."/>
            <person name="Flinn B.S."/>
            <person name="Jenkins J."/>
            <person name="Shu S."/>
            <person name="Flowers D."/>
            <person name="Luo F."/>
            <person name="Wang Y."/>
            <person name="Xia P."/>
            <person name="Barry K."/>
            <person name="Daum C."/>
            <person name="Lipzen A."/>
            <person name="Yoshinaga Y."/>
            <person name="Schmutz J."/>
            <person name="Saski C."/>
            <person name="Vermerris W."/>
            <person name="Kresovich S."/>
        </authorList>
    </citation>
    <scope>NUCLEOTIDE SEQUENCE</scope>
</reference>
<evidence type="ECO:0000313" key="1">
    <source>
        <dbReference type="EMBL" id="KAG0545033.1"/>
    </source>
</evidence>
<evidence type="ECO:0000313" key="2">
    <source>
        <dbReference type="Proteomes" id="UP000807115"/>
    </source>
</evidence>
<organism evidence="1 2">
    <name type="scientific">Sorghum bicolor</name>
    <name type="common">Sorghum</name>
    <name type="synonym">Sorghum vulgare</name>
    <dbReference type="NCBI Taxonomy" id="4558"/>
    <lineage>
        <taxon>Eukaryota</taxon>
        <taxon>Viridiplantae</taxon>
        <taxon>Streptophyta</taxon>
        <taxon>Embryophyta</taxon>
        <taxon>Tracheophyta</taxon>
        <taxon>Spermatophyta</taxon>
        <taxon>Magnoliopsida</taxon>
        <taxon>Liliopsida</taxon>
        <taxon>Poales</taxon>
        <taxon>Poaceae</taxon>
        <taxon>PACMAD clade</taxon>
        <taxon>Panicoideae</taxon>
        <taxon>Andropogonodae</taxon>
        <taxon>Andropogoneae</taxon>
        <taxon>Sorghinae</taxon>
        <taxon>Sorghum</taxon>
    </lineage>
</organism>
<name>A0A921RR88_SORBI</name>
<comment type="caution">
    <text evidence="1">The sequence shown here is derived from an EMBL/GenBank/DDBJ whole genome shotgun (WGS) entry which is preliminary data.</text>
</comment>
<dbReference type="EMBL" id="CM027681">
    <property type="protein sequence ID" value="KAG0545033.1"/>
    <property type="molecule type" value="Genomic_DNA"/>
</dbReference>
<dbReference type="AlphaFoldDB" id="A0A921RR88"/>
<gene>
    <name evidence="1" type="ORF">BDA96_02G327300</name>
</gene>
<reference evidence="1" key="2">
    <citation type="submission" date="2020-10" db="EMBL/GenBank/DDBJ databases">
        <authorList>
            <person name="Cooper E.A."/>
            <person name="Brenton Z.W."/>
            <person name="Flinn B.S."/>
            <person name="Jenkins J."/>
            <person name="Shu S."/>
            <person name="Flowers D."/>
            <person name="Luo F."/>
            <person name="Wang Y."/>
            <person name="Xia P."/>
            <person name="Barry K."/>
            <person name="Daum C."/>
            <person name="Lipzen A."/>
            <person name="Yoshinaga Y."/>
            <person name="Schmutz J."/>
            <person name="Saski C."/>
            <person name="Vermerris W."/>
            <person name="Kresovich S."/>
        </authorList>
    </citation>
    <scope>NUCLEOTIDE SEQUENCE</scope>
</reference>
<accession>A0A921RR88</accession>
<dbReference type="Proteomes" id="UP000807115">
    <property type="component" value="Chromosome 2"/>
</dbReference>